<dbReference type="Gene3D" id="3.10.450.50">
    <property type="match status" value="1"/>
</dbReference>
<organism evidence="8 9">
    <name type="scientific">Gryllotalpicola protaetiae</name>
    <dbReference type="NCBI Taxonomy" id="2419771"/>
    <lineage>
        <taxon>Bacteria</taxon>
        <taxon>Bacillati</taxon>
        <taxon>Actinomycetota</taxon>
        <taxon>Actinomycetes</taxon>
        <taxon>Micrococcales</taxon>
        <taxon>Microbacteriaceae</taxon>
        <taxon>Gryllotalpicola</taxon>
    </lineage>
</organism>
<evidence type="ECO:0000256" key="5">
    <source>
        <dbReference type="ARBA" id="ARBA00023163"/>
    </source>
</evidence>
<dbReference type="SUPFAM" id="SSF88946">
    <property type="entry name" value="Sigma2 domain of RNA polymerase sigma factors"/>
    <property type="match status" value="1"/>
</dbReference>
<keyword evidence="3" id="KW-0805">Transcription regulation</keyword>
<keyword evidence="4" id="KW-0731">Sigma factor</keyword>
<dbReference type="OrthoDB" id="3211555at2"/>
<evidence type="ECO:0000313" key="9">
    <source>
        <dbReference type="Proteomes" id="UP000275069"/>
    </source>
</evidence>
<dbReference type="KEGG" id="gry:D7I44_03760"/>
<protein>
    <submittedName>
        <fullName evidence="8">Sigma-70 family RNA polymerase sigma factor</fullName>
    </submittedName>
</protein>
<evidence type="ECO:0000313" key="8">
    <source>
        <dbReference type="EMBL" id="AYG02722.1"/>
    </source>
</evidence>
<dbReference type="PANTHER" id="PTHR30173:SF36">
    <property type="entry name" value="ECF RNA POLYMERASE SIGMA FACTOR SIGJ"/>
    <property type="match status" value="1"/>
</dbReference>
<name>A0A387BK97_9MICO</name>
<dbReference type="SUPFAM" id="SSF54427">
    <property type="entry name" value="NTF2-like"/>
    <property type="match status" value="1"/>
</dbReference>
<dbReference type="AlphaFoldDB" id="A0A387BK97"/>
<dbReference type="Pfam" id="PF04542">
    <property type="entry name" value="Sigma70_r2"/>
    <property type="match status" value="1"/>
</dbReference>
<dbReference type="Proteomes" id="UP000275069">
    <property type="component" value="Chromosome"/>
</dbReference>
<dbReference type="RefSeq" id="WP_120788256.1">
    <property type="nucleotide sequence ID" value="NZ_CP032624.1"/>
</dbReference>
<feature type="domain" description="RNA polymerase sigma-70 region 2" evidence="6">
    <location>
        <begin position="6"/>
        <end position="68"/>
    </location>
</feature>
<dbReference type="InterPro" id="IPR014284">
    <property type="entry name" value="RNA_pol_sigma-70_dom"/>
</dbReference>
<dbReference type="InterPro" id="IPR007627">
    <property type="entry name" value="RNA_pol_sigma70_r2"/>
</dbReference>
<dbReference type="NCBIfam" id="NF007214">
    <property type="entry name" value="PRK09636.1"/>
    <property type="match status" value="1"/>
</dbReference>
<evidence type="ECO:0000256" key="4">
    <source>
        <dbReference type="ARBA" id="ARBA00023082"/>
    </source>
</evidence>
<evidence type="ECO:0000256" key="3">
    <source>
        <dbReference type="ARBA" id="ARBA00023015"/>
    </source>
</evidence>
<dbReference type="Gene3D" id="1.10.10.10">
    <property type="entry name" value="Winged helix-like DNA-binding domain superfamily/Winged helix DNA-binding domain"/>
    <property type="match status" value="1"/>
</dbReference>
<reference evidence="8 9" key="1">
    <citation type="submission" date="2018-09" db="EMBL/GenBank/DDBJ databases">
        <title>Genome sequencing of strain 2DFW10M-5.</title>
        <authorList>
            <person name="Heo J."/>
            <person name="Kim S.-J."/>
            <person name="Kwon S.-W."/>
        </authorList>
    </citation>
    <scope>NUCLEOTIDE SEQUENCE [LARGE SCALE GENOMIC DNA]</scope>
    <source>
        <strain evidence="8 9">2DFW10M-5</strain>
    </source>
</reference>
<dbReference type="InterPro" id="IPR052704">
    <property type="entry name" value="ECF_Sigma-70_Domain"/>
</dbReference>
<dbReference type="NCBIfam" id="TIGR02937">
    <property type="entry name" value="sigma70-ECF"/>
    <property type="match status" value="1"/>
</dbReference>
<dbReference type="GO" id="GO:0003677">
    <property type="term" value="F:DNA binding"/>
    <property type="evidence" value="ECO:0007669"/>
    <property type="project" value="InterPro"/>
</dbReference>
<dbReference type="InterPro" id="IPR013249">
    <property type="entry name" value="RNA_pol_sigma70_r4_t2"/>
</dbReference>
<dbReference type="InterPro" id="IPR036388">
    <property type="entry name" value="WH-like_DNA-bd_sf"/>
</dbReference>
<dbReference type="PANTHER" id="PTHR30173">
    <property type="entry name" value="SIGMA 19 FACTOR"/>
    <property type="match status" value="1"/>
</dbReference>
<evidence type="ECO:0000256" key="1">
    <source>
        <dbReference type="ARBA" id="ARBA00010641"/>
    </source>
</evidence>
<dbReference type="InterPro" id="IPR013325">
    <property type="entry name" value="RNA_pol_sigma_r2"/>
</dbReference>
<feature type="domain" description="RNA polymerase sigma factor 70 region 4 type 2" evidence="7">
    <location>
        <begin position="106"/>
        <end position="158"/>
    </location>
</feature>
<dbReference type="SUPFAM" id="SSF88659">
    <property type="entry name" value="Sigma3 and sigma4 domains of RNA polymerase sigma factors"/>
    <property type="match status" value="1"/>
</dbReference>
<dbReference type="GO" id="GO:0016987">
    <property type="term" value="F:sigma factor activity"/>
    <property type="evidence" value="ECO:0007669"/>
    <property type="project" value="UniProtKB-KW"/>
</dbReference>
<dbReference type="GO" id="GO:0006352">
    <property type="term" value="P:DNA-templated transcription initiation"/>
    <property type="evidence" value="ECO:0007669"/>
    <property type="project" value="InterPro"/>
</dbReference>
<dbReference type="Gene3D" id="1.10.1740.10">
    <property type="match status" value="1"/>
</dbReference>
<keyword evidence="5" id="KW-0804">Transcription</keyword>
<dbReference type="InterPro" id="IPR032710">
    <property type="entry name" value="NTF2-like_dom_sf"/>
</dbReference>
<sequence>MMDASEQLRRVAFGVGYRMLGSVADAEDIAQESLARLLASGDAPANAEAWVTTVATRLSIDQLRSARRQREQYFGEWLPEPLVDGGAERATDASGHAELADDLSLAFLVLLETLSPTERAAFLLHDVFDFSYGETARALERPSEASVRQLVSRARARISERMPRYEVSSDEQSRLVDRFIAACEQGEVAPFVELLAADVVFTGDGGGKVPPGFAISRPVRGLQAVAKVFASFSRRAVFPAHLEAASIGGAPGVVVIADLPRGGGLMGVLGFAMRAGRIAEIDGVVNPEKLGHLAGVYGGLADYSVVSRL</sequence>
<evidence type="ECO:0000259" key="6">
    <source>
        <dbReference type="Pfam" id="PF04542"/>
    </source>
</evidence>
<dbReference type="InterPro" id="IPR013324">
    <property type="entry name" value="RNA_pol_sigma_r3/r4-like"/>
</dbReference>
<evidence type="ECO:0000256" key="2">
    <source>
        <dbReference type="ARBA" id="ARBA00011344"/>
    </source>
</evidence>
<comment type="similarity">
    <text evidence="1">Belongs to the sigma-70 factor family. ECF subfamily.</text>
</comment>
<accession>A0A387BK97</accession>
<gene>
    <name evidence="8" type="ORF">D7I44_03760</name>
</gene>
<keyword evidence="9" id="KW-1185">Reference proteome</keyword>
<comment type="subunit">
    <text evidence="2">Interacts transiently with the RNA polymerase catalytic core formed by RpoA, RpoB, RpoC and RpoZ (2 alpha, 1 beta, 1 beta' and 1 omega subunit) to form the RNA polymerase holoenzyme that can initiate transcription.</text>
</comment>
<evidence type="ECO:0000259" key="7">
    <source>
        <dbReference type="Pfam" id="PF08281"/>
    </source>
</evidence>
<proteinExistence type="inferred from homology"/>
<dbReference type="EMBL" id="CP032624">
    <property type="protein sequence ID" value="AYG02722.1"/>
    <property type="molecule type" value="Genomic_DNA"/>
</dbReference>
<dbReference type="Pfam" id="PF08281">
    <property type="entry name" value="Sigma70_r4_2"/>
    <property type="match status" value="1"/>
</dbReference>